<proteinExistence type="predicted"/>
<evidence type="ECO:0000313" key="1">
    <source>
        <dbReference type="EMBL" id="MDP0588741.1"/>
    </source>
</evidence>
<dbReference type="AlphaFoldDB" id="A0AA90NXU4"/>
<organism evidence="1 2">
    <name type="scientific">Candidatus Endonucleibacter bathymodioli</name>
    <dbReference type="NCBI Taxonomy" id="539814"/>
    <lineage>
        <taxon>Bacteria</taxon>
        <taxon>Pseudomonadati</taxon>
        <taxon>Pseudomonadota</taxon>
        <taxon>Gammaproteobacteria</taxon>
        <taxon>Oceanospirillales</taxon>
        <taxon>Endozoicomonadaceae</taxon>
        <taxon>Candidatus Endonucleibacter</taxon>
    </lineage>
</organism>
<accession>A0AA90NXU4</accession>
<keyword evidence="2" id="KW-1185">Reference proteome</keyword>
<dbReference type="EMBL" id="JASXSV010000007">
    <property type="protein sequence ID" value="MDP0588741.1"/>
    <property type="molecule type" value="Genomic_DNA"/>
</dbReference>
<comment type="caution">
    <text evidence="1">The sequence shown here is derived from an EMBL/GenBank/DDBJ whole genome shotgun (WGS) entry which is preliminary data.</text>
</comment>
<gene>
    <name evidence="1" type="ORF">QS748_05920</name>
</gene>
<reference evidence="1 2" key="1">
    <citation type="journal article" date="2023" name="bioRxiv">
        <title>An intranuclear bacterial parasite of deep-sea mussels expresses apoptosis inhibitors acquired from its host.</title>
        <authorList>
            <person name="Gonzalez Porras M.A."/>
            <person name="Assie A."/>
            <person name="Tietjen M."/>
            <person name="Violette M."/>
            <person name="Kleiner M."/>
            <person name="Gruber-Vodicka H."/>
            <person name="Dubilier N."/>
            <person name="Leisch N."/>
        </authorList>
    </citation>
    <scope>NUCLEOTIDE SEQUENCE [LARGE SCALE GENOMIC DNA]</scope>
    <source>
        <strain evidence="1">IAP13</strain>
    </source>
</reference>
<evidence type="ECO:0000313" key="2">
    <source>
        <dbReference type="Proteomes" id="UP001178148"/>
    </source>
</evidence>
<protein>
    <submittedName>
        <fullName evidence="1">Uncharacterized protein</fullName>
    </submittedName>
</protein>
<sequence>MNTLIRDNASQLWSVIIEQKCSDKQYQKEFKKEAATLIQNQNHFVFTLIRETGKKLHA</sequence>
<name>A0AA90NXU4_9GAMM</name>
<dbReference type="Proteomes" id="UP001178148">
    <property type="component" value="Unassembled WGS sequence"/>
</dbReference>